<dbReference type="GO" id="GO:0003743">
    <property type="term" value="F:translation initiation factor activity"/>
    <property type="evidence" value="ECO:0007669"/>
    <property type="project" value="UniProtKB-KW"/>
</dbReference>
<name>A0A7S4P6I5_GUITH</name>
<proteinExistence type="inferred from homology"/>
<dbReference type="GO" id="GO:0003729">
    <property type="term" value="F:mRNA binding"/>
    <property type="evidence" value="ECO:0007669"/>
    <property type="project" value="TreeGrafter"/>
</dbReference>
<dbReference type="GO" id="GO:0022627">
    <property type="term" value="C:cytosolic small ribosomal subunit"/>
    <property type="evidence" value="ECO:0007669"/>
    <property type="project" value="TreeGrafter"/>
</dbReference>
<dbReference type="GO" id="GO:0006417">
    <property type="term" value="P:regulation of translation"/>
    <property type="evidence" value="ECO:0007669"/>
    <property type="project" value="UniProtKB-KW"/>
</dbReference>
<feature type="signal peptide" evidence="9">
    <location>
        <begin position="1"/>
        <end position="18"/>
    </location>
</feature>
<gene>
    <name evidence="11" type="ORF">GTHE00462_LOCUS29664</name>
</gene>
<protein>
    <recommendedName>
        <fullName evidence="2">Eukaryotic translation initiation factor 2A</fullName>
    </recommendedName>
</protein>
<feature type="compositionally biased region" description="Polar residues" evidence="8">
    <location>
        <begin position="24"/>
        <end position="40"/>
    </location>
</feature>
<keyword evidence="7" id="KW-0648">Protein biosynthesis</keyword>
<keyword evidence="6" id="KW-0810">Translation regulation</keyword>
<feature type="chain" id="PRO_5031159203" description="Eukaryotic translation initiation factor 2A" evidence="9">
    <location>
        <begin position="19"/>
        <end position="648"/>
    </location>
</feature>
<dbReference type="InterPro" id="IPR013979">
    <property type="entry name" value="TIF_beta_prop-like"/>
</dbReference>
<keyword evidence="3" id="KW-0396">Initiation factor</keyword>
<feature type="region of interest" description="Disordered" evidence="8">
    <location>
        <begin position="24"/>
        <end position="59"/>
    </location>
</feature>
<evidence type="ECO:0000256" key="9">
    <source>
        <dbReference type="SAM" id="SignalP"/>
    </source>
</evidence>
<feature type="compositionally biased region" description="Basic residues" evidence="8">
    <location>
        <begin position="635"/>
        <end position="648"/>
    </location>
</feature>
<reference evidence="11" key="1">
    <citation type="submission" date="2021-01" db="EMBL/GenBank/DDBJ databases">
        <authorList>
            <person name="Corre E."/>
            <person name="Pelletier E."/>
            <person name="Niang G."/>
            <person name="Scheremetjew M."/>
            <person name="Finn R."/>
            <person name="Kale V."/>
            <person name="Holt S."/>
            <person name="Cochrane G."/>
            <person name="Meng A."/>
            <person name="Brown T."/>
            <person name="Cohen L."/>
        </authorList>
    </citation>
    <scope>NUCLEOTIDE SEQUENCE</scope>
    <source>
        <strain evidence="11">CCMP 2712</strain>
    </source>
</reference>
<keyword evidence="5" id="KW-0677">Repeat</keyword>
<organism evidence="11">
    <name type="scientific">Guillardia theta</name>
    <name type="common">Cryptophyte</name>
    <name type="synonym">Cryptomonas phi</name>
    <dbReference type="NCBI Taxonomy" id="55529"/>
    <lineage>
        <taxon>Eukaryota</taxon>
        <taxon>Cryptophyceae</taxon>
        <taxon>Pyrenomonadales</taxon>
        <taxon>Geminigeraceae</taxon>
        <taxon>Guillardia</taxon>
    </lineage>
</organism>
<dbReference type="EMBL" id="HBKN01037858">
    <property type="protein sequence ID" value="CAE2324974.1"/>
    <property type="molecule type" value="Transcribed_RNA"/>
</dbReference>
<evidence type="ECO:0000256" key="6">
    <source>
        <dbReference type="ARBA" id="ARBA00022845"/>
    </source>
</evidence>
<dbReference type="PANTHER" id="PTHR13227:SF0">
    <property type="entry name" value="EUKARYOTIC TRANSLATION INITIATION FACTOR 2A"/>
    <property type="match status" value="1"/>
</dbReference>
<sequence length="648" mass="72758">MSAGLLLLLPACVLSAHASFDASSPFTARSRTTDPASSMSCRHGSPVDRAVEPPSQGSLRRVQPHQILLRHRNGCSLSWLSSQISGVNAKLHPEDQTSPLMQMDEFESAGTSQDCKVVYSKDGRRLVQMVQDSVLVHDPSTGQVEYDCRSEDGDAIQGVALSPKGDFLVTFTKWFQGASKSKRWRAYNRATQVERVMETSGNLVIWHIPTCNIMVDCDSEDLFDPDHWPSIQWTADDEICCRRTIRGIEVYNWNAVQLRQIPSGVKVEPHMVIKMKEVRQLMLASAFGTAVTDGRSRRAVNIAVFHAEKGREEVFIYSLTEDFEVDAPSMTIDLLGTEDVSFKWSYDGQCLLILCSTTVDKTNNNYYGTTTLKYVNMDLMTSADVQLDRDGPIHDLAWSPCTREFIVVYGMMPAKACLFNNKGQAIFSFGTGPFNSITWSPHGRFLCIGGFGNLAGHMQFWDKMQRQKIGQATARCSIYRSFSPCSRYFMTAVTFPGLRIDNEVCLWKYDGTLLYQLKDFHELYQAEWRPYDARGFGDRSISPDVVQKLKTAQAADAVKFPQVVDGRDIKQSFQPFRRASFGLHDTPDAKKEEAGVVEGTQVNLKPRGGRYASIDEVQEQEDLPFGSAPVLSKSQMKRLKRKGKLPRD</sequence>
<evidence type="ECO:0000256" key="4">
    <source>
        <dbReference type="ARBA" id="ARBA00022574"/>
    </source>
</evidence>
<keyword evidence="4" id="KW-0853">WD repeat</keyword>
<comment type="similarity">
    <text evidence="1">Belongs to the WD repeat EIF2A family.</text>
</comment>
<evidence type="ECO:0000313" key="11">
    <source>
        <dbReference type="EMBL" id="CAE2324974.1"/>
    </source>
</evidence>
<keyword evidence="9" id="KW-0732">Signal</keyword>
<evidence type="ECO:0000256" key="2">
    <source>
        <dbReference type="ARBA" id="ARBA00013819"/>
    </source>
</evidence>
<dbReference type="Pfam" id="PF08662">
    <property type="entry name" value="eIF2A"/>
    <property type="match status" value="1"/>
</dbReference>
<evidence type="ECO:0000256" key="1">
    <source>
        <dbReference type="ARBA" id="ARBA00009573"/>
    </source>
</evidence>
<evidence type="ECO:0000259" key="10">
    <source>
        <dbReference type="Pfam" id="PF08662"/>
    </source>
</evidence>
<dbReference type="PANTHER" id="PTHR13227">
    <property type="entry name" value="EUKARYOTIC TRANSLATION INITIATION FACTOR 2A"/>
    <property type="match status" value="1"/>
</dbReference>
<dbReference type="GO" id="GO:0043022">
    <property type="term" value="F:ribosome binding"/>
    <property type="evidence" value="ECO:0007669"/>
    <property type="project" value="TreeGrafter"/>
</dbReference>
<dbReference type="InterPro" id="IPR015943">
    <property type="entry name" value="WD40/YVTN_repeat-like_dom_sf"/>
</dbReference>
<evidence type="ECO:0000256" key="5">
    <source>
        <dbReference type="ARBA" id="ARBA00022737"/>
    </source>
</evidence>
<dbReference type="InterPro" id="IPR011387">
    <property type="entry name" value="TIF2A"/>
</dbReference>
<accession>A0A7S4P6I5</accession>
<evidence type="ECO:0000256" key="7">
    <source>
        <dbReference type="ARBA" id="ARBA00022917"/>
    </source>
</evidence>
<dbReference type="SUPFAM" id="SSF82171">
    <property type="entry name" value="DPP6 N-terminal domain-like"/>
    <property type="match status" value="1"/>
</dbReference>
<feature type="region of interest" description="Disordered" evidence="8">
    <location>
        <begin position="615"/>
        <end position="648"/>
    </location>
</feature>
<dbReference type="Gene3D" id="2.130.10.10">
    <property type="entry name" value="YVTN repeat-like/Quinoprotein amine dehydrogenase"/>
    <property type="match status" value="1"/>
</dbReference>
<dbReference type="AlphaFoldDB" id="A0A7S4P6I5"/>
<dbReference type="GO" id="GO:0000049">
    <property type="term" value="F:tRNA binding"/>
    <property type="evidence" value="ECO:0007669"/>
    <property type="project" value="TreeGrafter"/>
</dbReference>
<evidence type="ECO:0000256" key="3">
    <source>
        <dbReference type="ARBA" id="ARBA00022540"/>
    </source>
</evidence>
<feature type="domain" description="Translation initiation factor beta propellor-like" evidence="10">
    <location>
        <begin position="337"/>
        <end position="526"/>
    </location>
</feature>
<evidence type="ECO:0000256" key="8">
    <source>
        <dbReference type="SAM" id="MobiDB-lite"/>
    </source>
</evidence>